<evidence type="ECO:0000259" key="16">
    <source>
        <dbReference type="Pfam" id="PF22843"/>
    </source>
</evidence>
<name>A0ABM2WSB7_MESAU</name>
<gene>
    <name evidence="21" type="primary">Catspere</name>
</gene>
<organism evidence="20 21">
    <name type="scientific">Mesocricetus auratus</name>
    <name type="common">Golden hamster</name>
    <dbReference type="NCBI Taxonomy" id="10036"/>
    <lineage>
        <taxon>Eukaryota</taxon>
        <taxon>Metazoa</taxon>
        <taxon>Chordata</taxon>
        <taxon>Craniata</taxon>
        <taxon>Vertebrata</taxon>
        <taxon>Euteleostomi</taxon>
        <taxon>Mammalia</taxon>
        <taxon>Eutheria</taxon>
        <taxon>Euarchontoglires</taxon>
        <taxon>Glires</taxon>
        <taxon>Rodentia</taxon>
        <taxon>Myomorpha</taxon>
        <taxon>Muroidea</taxon>
        <taxon>Cricetidae</taxon>
        <taxon>Cricetinae</taxon>
        <taxon>Mesocricetus</taxon>
    </lineage>
</organism>
<dbReference type="InterPro" id="IPR053818">
    <property type="entry name" value="CATSPERE_NTD1"/>
</dbReference>
<keyword evidence="20" id="KW-1185">Reference proteome</keyword>
<keyword evidence="11" id="KW-0966">Cell projection</keyword>
<evidence type="ECO:0000256" key="12">
    <source>
        <dbReference type="ARBA" id="ARBA00037793"/>
    </source>
</evidence>
<evidence type="ECO:0000313" key="21">
    <source>
        <dbReference type="RefSeq" id="XP_040593343.1"/>
    </source>
</evidence>
<dbReference type="Pfam" id="PF22850">
    <property type="entry name" value="CATSPERD-E_C"/>
    <property type="match status" value="1"/>
</dbReference>
<evidence type="ECO:0000256" key="1">
    <source>
        <dbReference type="ARBA" id="ARBA00010246"/>
    </source>
</evidence>
<evidence type="ECO:0000256" key="13">
    <source>
        <dbReference type="SAM" id="Phobius"/>
    </source>
</evidence>
<evidence type="ECO:0000256" key="14">
    <source>
        <dbReference type="SAM" id="SignalP"/>
    </source>
</evidence>
<dbReference type="Pfam" id="PF22841">
    <property type="entry name" value="CATSPERE_NTD1"/>
    <property type="match status" value="1"/>
</dbReference>
<dbReference type="Pfam" id="PF22843">
    <property type="entry name" value="CATSPERE_NTD2"/>
    <property type="match status" value="1"/>
</dbReference>
<evidence type="ECO:0000256" key="9">
    <source>
        <dbReference type="ARBA" id="ARBA00023157"/>
    </source>
</evidence>
<reference evidence="21" key="1">
    <citation type="submission" date="2025-08" db="UniProtKB">
        <authorList>
            <consortium name="RefSeq"/>
        </authorList>
    </citation>
    <scope>IDENTIFICATION</scope>
    <source>
        <tissue evidence="21">Liver</tissue>
    </source>
</reference>
<feature type="domain" description="CATSPERE beta-propeller" evidence="17">
    <location>
        <begin position="230"/>
        <end position="577"/>
    </location>
</feature>
<dbReference type="InterPro" id="IPR053815">
    <property type="entry name" value="CATSPERE_Ig-like"/>
</dbReference>
<dbReference type="InterPro" id="IPR028751">
    <property type="entry name" value="CATSPERD/E"/>
</dbReference>
<keyword evidence="8 13" id="KW-0472">Membrane</keyword>
<evidence type="ECO:0000256" key="10">
    <source>
        <dbReference type="ARBA" id="ARBA00023180"/>
    </source>
</evidence>
<feature type="domain" description="CATSPERD/E C-terminal" evidence="19">
    <location>
        <begin position="725"/>
        <end position="927"/>
    </location>
</feature>
<dbReference type="Pfam" id="PF22844">
    <property type="entry name" value="Beta-prop_CATSPERE"/>
    <property type="match status" value="1"/>
</dbReference>
<dbReference type="GeneID" id="101838420"/>
<keyword evidence="2" id="KW-1003">Cell membrane</keyword>
<sequence>MSAREVVVLLWWLSGCASAVWRYYINGSDYSIFSTRSSIALEYEGTSFLSWQIPGSCKVENTNSTRTKLNCVSAGVHTIRANVKDQNKEEERYLTVDNSHICFMWYYKIVDVMDNLTQIVTLWVYDPESSSKEELQGTAIKPSTNSRILTKLLNTLGQCPFIHTTVKRRVYVPDSFRPEGTWDIHLPMSSDDIMKEIKGNKVAFQDCFISNLMILLTFPKITMAEISGDLPLTLPTGSPLLSTWSSCMPTFTVLVTDHETFQSNDSFRTWTRIRVPPGILSDAERHNVTDVALFNNGIMFLINGAVYLKTEKTFQKLDSSKGLPKTEIIGITRRRWCQIRYLFKSEKRKSMLAIWTKSEFYLGFSAFRFTKVIDSSMLKAALKLSPAHTVAIESVEYTGHPLELAVVVYYCSTCTTTKSIRMLLYNEDSGKWAFQDFHLQLPMNRNLVPHFLYSALPDLILWDAHTVYYYYKNFTVTGIIRTETGERNLSKSSHGSKIHNVVVDRFGSILVKMENNVMFFLKADITDAIKLHAWANSTIKSALFFNKSSKVYLVYFSEQFLVQPQEYPLYLELQSVIHKTKDKCPYMAFQHNILSDFYFMDKGESLTIWTQIVYPENIGLHIIVEHYGPSILSWTQKISYEIASGLSTKSVLTTFSQTTNYESVDDYFKLEEKNMGLMLIQFRPSEFSKTCPIAKQVLKVAVGCDANKYIQVKGFSKTGCQRRDFSYVIDKEFLRDRPSENLKIRYDVGKYGCPRRLEFNEPFHPIIELFDENGFVKLVDANFIVWEIHGRDDYTFNYTMKQSGCINEAQTLKAMLEENQGLPLDDVWGPQNYKPCFSYAIGKPGDLNQPYEILNRSNKNHLQWPMDHSGMYVFRVKILDPNFSFCNLTAIFAIETFGVIPRPSFYLVAALIFVLMLTFISILVLSYFWYMKIYRQFIFEPLHKPPAKQKTH</sequence>
<dbReference type="InterPro" id="IPR053814">
    <property type="entry name" value="CATSPERD/E_C"/>
</dbReference>
<evidence type="ECO:0000256" key="2">
    <source>
        <dbReference type="ARBA" id="ARBA00022475"/>
    </source>
</evidence>
<evidence type="ECO:0000313" key="20">
    <source>
        <dbReference type="Proteomes" id="UP000886700"/>
    </source>
</evidence>
<feature type="signal peptide" evidence="14">
    <location>
        <begin position="1"/>
        <end position="19"/>
    </location>
</feature>
<keyword evidence="9" id="KW-1015">Disulfide bond</keyword>
<keyword evidence="3 13" id="KW-0812">Transmembrane</keyword>
<evidence type="ECO:0000256" key="8">
    <source>
        <dbReference type="ARBA" id="ARBA00023136"/>
    </source>
</evidence>
<evidence type="ECO:0000256" key="5">
    <source>
        <dbReference type="ARBA" id="ARBA00022846"/>
    </source>
</evidence>
<evidence type="ECO:0000256" key="4">
    <source>
        <dbReference type="ARBA" id="ARBA00022729"/>
    </source>
</evidence>
<keyword evidence="5" id="KW-0282">Flagellum</keyword>
<proteinExistence type="inferred from homology"/>
<protein>
    <submittedName>
        <fullName evidence="21">Cation channel sperm-associated protein subunit epsilon</fullName>
    </submittedName>
</protein>
<keyword evidence="4 14" id="KW-0732">Signal</keyword>
<evidence type="ECO:0000256" key="11">
    <source>
        <dbReference type="ARBA" id="ARBA00023273"/>
    </source>
</evidence>
<dbReference type="PANTHER" id="PTHR33722">
    <property type="entry name" value="CATION CHANNEL SPERM-ASSOCIATED PROTEIN SUBUNIT DELTA-RELATED"/>
    <property type="match status" value="1"/>
</dbReference>
<feature type="domain" description="CATSPERE first N-terminal" evidence="15">
    <location>
        <begin position="8"/>
        <end position="97"/>
    </location>
</feature>
<dbReference type="PANTHER" id="PTHR33722:SF3">
    <property type="entry name" value="CATION CHANNEL SPERM-ASSOCIATED AUXILIARY SUBUNIT EPSILON"/>
    <property type="match status" value="1"/>
</dbReference>
<feature type="transmembrane region" description="Helical" evidence="13">
    <location>
        <begin position="905"/>
        <end position="930"/>
    </location>
</feature>
<evidence type="ECO:0000259" key="18">
    <source>
        <dbReference type="Pfam" id="PF22849"/>
    </source>
</evidence>
<dbReference type="InterPro" id="IPR053817">
    <property type="entry name" value="CATSPERE_NTD2"/>
</dbReference>
<comment type="subcellular location">
    <subcellularLocation>
        <location evidence="12">Cell projection</location>
        <location evidence="12">Cilium</location>
        <location evidence="12">Flagellum membrane</location>
        <topology evidence="12">Single-pass type I membrane protein</topology>
    </subcellularLocation>
</comment>
<evidence type="ECO:0000259" key="17">
    <source>
        <dbReference type="Pfam" id="PF22844"/>
    </source>
</evidence>
<feature type="domain" description="CATSPERE second N-terminal" evidence="16">
    <location>
        <begin position="102"/>
        <end position="187"/>
    </location>
</feature>
<dbReference type="PROSITE" id="PS51257">
    <property type="entry name" value="PROKAR_LIPOPROTEIN"/>
    <property type="match status" value="1"/>
</dbReference>
<dbReference type="RefSeq" id="XP_040593343.1">
    <property type="nucleotide sequence ID" value="XM_040737409.1"/>
</dbReference>
<evidence type="ECO:0000259" key="15">
    <source>
        <dbReference type="Pfam" id="PF22841"/>
    </source>
</evidence>
<dbReference type="InterPro" id="IPR053816">
    <property type="entry name" value="CATSPERE_beta-prop"/>
</dbReference>
<keyword evidence="7" id="KW-0969">Cilium</keyword>
<comment type="similarity">
    <text evidence="1">Belongs to the CATSPERD family.</text>
</comment>
<dbReference type="Pfam" id="PF22849">
    <property type="entry name" value="CATSPERE_Ig-like"/>
    <property type="match status" value="1"/>
</dbReference>
<evidence type="ECO:0000256" key="6">
    <source>
        <dbReference type="ARBA" id="ARBA00022989"/>
    </source>
</evidence>
<feature type="chain" id="PRO_5045038833" evidence="14">
    <location>
        <begin position="20"/>
        <end position="952"/>
    </location>
</feature>
<evidence type="ECO:0000259" key="19">
    <source>
        <dbReference type="Pfam" id="PF22850"/>
    </source>
</evidence>
<evidence type="ECO:0000256" key="7">
    <source>
        <dbReference type="ARBA" id="ARBA00023069"/>
    </source>
</evidence>
<evidence type="ECO:0000256" key="3">
    <source>
        <dbReference type="ARBA" id="ARBA00022692"/>
    </source>
</evidence>
<keyword evidence="6 13" id="KW-1133">Transmembrane helix</keyword>
<dbReference type="Proteomes" id="UP000886700">
    <property type="component" value="Unplaced"/>
</dbReference>
<keyword evidence="10" id="KW-0325">Glycoprotein</keyword>
<accession>A0ABM2WSB7</accession>
<feature type="domain" description="CATSPERE Ig-like" evidence="18">
    <location>
        <begin position="588"/>
        <end position="698"/>
    </location>
</feature>